<dbReference type="SMART" id="SM00409">
    <property type="entry name" value="IG"/>
    <property type="match status" value="1"/>
</dbReference>
<evidence type="ECO:0000259" key="8">
    <source>
        <dbReference type="PROSITE" id="PS50835"/>
    </source>
</evidence>
<comment type="similarity">
    <text evidence="1">Belongs to the G-protein coupled receptor 2 family. Adhesion G-protein coupled receptor (ADGR) subfamily.</text>
</comment>
<dbReference type="InterPro" id="IPR036179">
    <property type="entry name" value="Ig-like_dom_sf"/>
</dbReference>
<dbReference type="InterPro" id="IPR007110">
    <property type="entry name" value="Ig-like_dom"/>
</dbReference>
<dbReference type="SUPFAM" id="SSF52058">
    <property type="entry name" value="L domain-like"/>
    <property type="match status" value="1"/>
</dbReference>
<dbReference type="PANTHER" id="PTHR45930:SF4">
    <property type="entry name" value="ADHESION G PROTEIN-COUPLED RECEPTOR A3"/>
    <property type="match status" value="1"/>
</dbReference>
<protein>
    <submittedName>
        <fullName evidence="10">Uncharacterized protein LOC101901487</fullName>
    </submittedName>
</protein>
<dbReference type="RefSeq" id="XP_058980669.1">
    <property type="nucleotide sequence ID" value="XM_059124686.1"/>
</dbReference>
<organism evidence="9 10">
    <name type="scientific">Musca domestica</name>
    <name type="common">House fly</name>
    <dbReference type="NCBI Taxonomy" id="7370"/>
    <lineage>
        <taxon>Eukaryota</taxon>
        <taxon>Metazoa</taxon>
        <taxon>Ecdysozoa</taxon>
        <taxon>Arthropoda</taxon>
        <taxon>Hexapoda</taxon>
        <taxon>Insecta</taxon>
        <taxon>Pterygota</taxon>
        <taxon>Neoptera</taxon>
        <taxon>Endopterygota</taxon>
        <taxon>Diptera</taxon>
        <taxon>Brachycera</taxon>
        <taxon>Muscomorpha</taxon>
        <taxon>Muscoidea</taxon>
        <taxon>Muscidae</taxon>
        <taxon>Musca</taxon>
    </lineage>
</organism>
<dbReference type="SUPFAM" id="SSF48726">
    <property type="entry name" value="Immunoglobulin"/>
    <property type="match status" value="1"/>
</dbReference>
<dbReference type="Gene3D" id="3.80.10.10">
    <property type="entry name" value="Ribonuclease Inhibitor"/>
    <property type="match status" value="2"/>
</dbReference>
<feature type="compositionally biased region" description="Polar residues" evidence="7">
    <location>
        <begin position="813"/>
        <end position="823"/>
    </location>
</feature>
<dbReference type="InterPro" id="IPR001611">
    <property type="entry name" value="Leu-rich_rpt"/>
</dbReference>
<evidence type="ECO:0000256" key="7">
    <source>
        <dbReference type="SAM" id="MobiDB-lite"/>
    </source>
</evidence>
<feature type="compositionally biased region" description="Low complexity" evidence="7">
    <location>
        <begin position="443"/>
        <end position="462"/>
    </location>
</feature>
<feature type="compositionally biased region" description="Low complexity" evidence="7">
    <location>
        <begin position="910"/>
        <end position="950"/>
    </location>
</feature>
<evidence type="ECO:0000256" key="3">
    <source>
        <dbReference type="ARBA" id="ARBA00022729"/>
    </source>
</evidence>
<sequence>MTTTTTPKITTMFRRHPTKTKFASIFGIYLVVLWSLMADPIFACPPDVCMCKWKGGKQTVECGGQSLPNIPEGMDPGTQVLNFSGNALQVLQSERFLRMDLLNLQKIYLSRNQLIRIHEKAFRGLTNLVELDLSENSLQHIPTETFQDYSSLMRLSLSGNPIRELKTAAFRYLSFLTTLELSNCQIERIENEAFVGMDNLEWLRLDGNRISYIQGNHILPKSLHGISLQSNRWTCDCRLLDLHNWLNSYNTPQTEEPKCVEPLRLKGQVIKSLKKEEFACLPEVTPQSTYTEVSEGRNLTIACVVRAIPEPKVLWLFNGQVMTNDSFVDNMHMLYYIDETSTTSEEKHSEIFIYNVGVEDNGTFSCVGQNIAGTTFSNYTIRVIIKEPPVVNEVSFPQNYMNYIVASSAGGGIIFVLIMAFIIVQCKKRQNPVKRKKCPSSAVTTVNGNGNTSSSDGSSSNDTGLMKCSSIINDSDSLNGNSGLILGQCDSLTPTKLAKENGVILGQQMKQNIMLYNPMDSSTQTLQLSVNMAAAASAALSSATPPPPPPSSLMVNPALSSSLAYCSPPSSLRNYTEKNPDLVNDAESGVKHKLKASASLDTAGSEYDSQSDCQNPVQYEQYYQLSAPQFGSQILRPNAAAAMAASSRFGGLTTLPRGMQLKTVMNSIPTHPVDVHLNPVCFLGQDGFAYDYSNAHLQQSPQQPPAHHHLMQQQAAAAANNQQQQQQNALHQQQQQQQQNFYRTLPHKHKQQQFANANNNGMRYSLEAEFLQQRSMTPNTYDKYNLPSVRFTAEGYPQTHLVQYPSPPEGYKSCNNGSEQNSAQQQQQQQHQQWPPCLPGYHAQPLHYAPTIMGMLSPQQQQQQHQQQPLTSLNSTVSQLNSNTATSISSSTPSSLATSSLVNANTSIQSPAASSSSSSSASSNSCSSASSSSSSSSSATITNTCPATTTMEGRKRCVAAQADSSTIPECDESEISPSNSSMTVGGEPATTTATEKATTKKRYLNGPLADSPDEGYVGDPRDTTTDM</sequence>
<feature type="domain" description="Ig-like" evidence="8">
    <location>
        <begin position="282"/>
        <end position="382"/>
    </location>
</feature>
<reference evidence="10" key="1">
    <citation type="submission" date="2025-08" db="UniProtKB">
        <authorList>
            <consortium name="RefSeq"/>
        </authorList>
    </citation>
    <scope>IDENTIFICATION</scope>
    <source>
        <strain evidence="10">Aabys</strain>
        <tissue evidence="10">Whole body</tissue>
    </source>
</reference>
<dbReference type="InterPro" id="IPR013783">
    <property type="entry name" value="Ig-like_fold"/>
</dbReference>
<evidence type="ECO:0000256" key="4">
    <source>
        <dbReference type="ARBA" id="ARBA00022737"/>
    </source>
</evidence>
<feature type="region of interest" description="Disordered" evidence="7">
    <location>
        <begin position="717"/>
        <end position="738"/>
    </location>
</feature>
<evidence type="ECO:0000256" key="5">
    <source>
        <dbReference type="ARBA" id="ARBA00023157"/>
    </source>
</evidence>
<feature type="region of interest" description="Disordered" evidence="7">
    <location>
        <begin position="909"/>
        <end position="1027"/>
    </location>
</feature>
<dbReference type="SMART" id="SM00082">
    <property type="entry name" value="LRRCT"/>
    <property type="match status" value="1"/>
</dbReference>
<dbReference type="Pfam" id="PF13927">
    <property type="entry name" value="Ig_3"/>
    <property type="match status" value="1"/>
</dbReference>
<dbReference type="InterPro" id="IPR003598">
    <property type="entry name" value="Ig_sub2"/>
</dbReference>
<dbReference type="PANTHER" id="PTHR45930">
    <property type="entry name" value="G-PROTEIN COUPLED RECEPTOR 124-LIKE PROTEIN"/>
    <property type="match status" value="1"/>
</dbReference>
<keyword evidence="5" id="KW-1015">Disulfide bond</keyword>
<keyword evidence="6" id="KW-0675">Receptor</keyword>
<feature type="compositionally biased region" description="Low complexity" evidence="7">
    <location>
        <begin position="824"/>
        <end position="833"/>
    </location>
</feature>
<dbReference type="Gene3D" id="2.60.40.10">
    <property type="entry name" value="Immunoglobulins"/>
    <property type="match status" value="1"/>
</dbReference>
<dbReference type="SMART" id="SM00408">
    <property type="entry name" value="IGc2"/>
    <property type="match status" value="1"/>
</dbReference>
<accession>A0ABM3V4F5</accession>
<dbReference type="PROSITE" id="PS50835">
    <property type="entry name" value="IG_LIKE"/>
    <property type="match status" value="1"/>
</dbReference>
<keyword evidence="4" id="KW-0677">Repeat</keyword>
<dbReference type="InterPro" id="IPR000483">
    <property type="entry name" value="Cys-rich_flank_reg_C"/>
</dbReference>
<name>A0ABM3V4F5_MUSDO</name>
<evidence type="ECO:0000256" key="1">
    <source>
        <dbReference type="ARBA" id="ARBA00007343"/>
    </source>
</evidence>
<dbReference type="InterPro" id="IPR051963">
    <property type="entry name" value="Adhesion_GPCR_A"/>
</dbReference>
<dbReference type="GeneID" id="101901487"/>
<evidence type="ECO:0000313" key="10">
    <source>
        <dbReference type="RefSeq" id="XP_058980669.1"/>
    </source>
</evidence>
<proteinExistence type="inferred from homology"/>
<feature type="region of interest" description="Disordered" evidence="7">
    <location>
        <begin position="800"/>
        <end position="841"/>
    </location>
</feature>
<dbReference type="Proteomes" id="UP001652621">
    <property type="component" value="Unplaced"/>
</dbReference>
<evidence type="ECO:0000313" key="9">
    <source>
        <dbReference type="Proteomes" id="UP001652621"/>
    </source>
</evidence>
<dbReference type="InterPro" id="IPR003591">
    <property type="entry name" value="Leu-rich_rpt_typical-subtyp"/>
</dbReference>
<feature type="region of interest" description="Disordered" evidence="7">
    <location>
        <begin position="437"/>
        <end position="462"/>
    </location>
</feature>
<dbReference type="PROSITE" id="PS51450">
    <property type="entry name" value="LRR"/>
    <property type="match status" value="2"/>
</dbReference>
<keyword evidence="3" id="KW-0732">Signal</keyword>
<gene>
    <name evidence="10" type="primary">LOC101901487</name>
</gene>
<dbReference type="InterPro" id="IPR003599">
    <property type="entry name" value="Ig_sub"/>
</dbReference>
<dbReference type="Pfam" id="PF13855">
    <property type="entry name" value="LRR_8"/>
    <property type="match status" value="1"/>
</dbReference>
<keyword evidence="2" id="KW-0433">Leucine-rich repeat</keyword>
<evidence type="ECO:0000256" key="6">
    <source>
        <dbReference type="ARBA" id="ARBA00023170"/>
    </source>
</evidence>
<evidence type="ECO:0000256" key="2">
    <source>
        <dbReference type="ARBA" id="ARBA00022614"/>
    </source>
</evidence>
<dbReference type="SMART" id="SM00369">
    <property type="entry name" value="LRR_TYP"/>
    <property type="match status" value="5"/>
</dbReference>
<keyword evidence="9" id="KW-1185">Reference proteome</keyword>
<dbReference type="InterPro" id="IPR032675">
    <property type="entry name" value="LRR_dom_sf"/>
</dbReference>